<protein>
    <submittedName>
        <fullName evidence="1">AAA family ATPase</fullName>
    </submittedName>
</protein>
<keyword evidence="2" id="KW-1185">Reference proteome</keyword>
<dbReference type="Proteomes" id="UP000431264">
    <property type="component" value="Unassembled WGS sequence"/>
</dbReference>
<organism evidence="1 2">
    <name type="scientific">Flavobacterium profundi</name>
    <dbReference type="NCBI Taxonomy" id="1774945"/>
    <lineage>
        <taxon>Bacteria</taxon>
        <taxon>Pseudomonadati</taxon>
        <taxon>Bacteroidota</taxon>
        <taxon>Flavobacteriia</taxon>
        <taxon>Flavobacteriales</taxon>
        <taxon>Flavobacteriaceae</taxon>
        <taxon>Flavobacterium</taxon>
    </lineage>
</organism>
<reference evidence="2" key="1">
    <citation type="submission" date="2019-05" db="EMBL/GenBank/DDBJ databases">
        <title>Flavobacterium profundi sp. nov., isolated from a deep-sea seamount.</title>
        <authorList>
            <person name="Zhang D.-C."/>
        </authorList>
    </citation>
    <scope>NUCLEOTIDE SEQUENCE [LARGE SCALE GENOMIC DNA]</scope>
    <source>
        <strain evidence="2">TP390</strain>
    </source>
</reference>
<sequence length="619" mass="73009">MELLYLRIFNTNTDHNLSFTNKDINFNGQHTFFLNEKKGNFEYAENKTYVKDLHGINTNATGLIGGNGVGKTTFLKFLQYLIARLEGLEINHSYSFDTWNWVAVVNKEEGLNITYGGEDDSYDQNKLVFDKFPVDNFTDNVDTKLTTSIFYSPHLNLEEPNFDKPDYIDVSSDFLMYLESRDKEENDDSQIINFRKNETKRQIAFIEFADLEVNKNIQFYNHFKRDTISVTFNQFVKKFDTEPRYLDIDNYETYKQIDKQFLSYSSDLNYNLRRKRSGTDGELAKLWFYKRLFELIYYNAEYRGEKHIDDKSYRLSIIKDFKITEDNIIQNFENFFSNQLLINPTKLALLLSNLNDLLSDDLKYEENDKSFICSLDVAKELMSIETDIFKLLPYDLQIPLFVFDWSGMSTGEKAYLNLFSRLHYGLNQLHKNSNIQESSRVYFLIDEPSTGFHPQWQKEYLDKLLTFLEARFDGEKHLIISSHSPFLASDLQKEDVIALSINSIQNNSFIENTFAANIHELLADSFFLQDGFIGDFAKEKIQDLIRYLTFHEELEESENNIKFSTPWDKYTAYKLIQIIGEPVIKERLLSLYDLKFREETKESLEKQMIELQLKLSKFK</sequence>
<evidence type="ECO:0000313" key="1">
    <source>
        <dbReference type="EMBL" id="MVO09459.1"/>
    </source>
</evidence>
<dbReference type="OrthoDB" id="997844at2"/>
<dbReference type="RefSeq" id="WP_140997836.1">
    <property type="nucleotide sequence ID" value="NZ_VDCZ01000006.1"/>
</dbReference>
<comment type="caution">
    <text evidence="1">The sequence shown here is derived from an EMBL/GenBank/DDBJ whole genome shotgun (WGS) entry which is preliminary data.</text>
</comment>
<dbReference type="SUPFAM" id="SSF52540">
    <property type="entry name" value="P-loop containing nucleoside triphosphate hydrolases"/>
    <property type="match status" value="1"/>
</dbReference>
<dbReference type="EMBL" id="WQLW01000006">
    <property type="protein sequence ID" value="MVO09459.1"/>
    <property type="molecule type" value="Genomic_DNA"/>
</dbReference>
<accession>A0A6I4ILE7</accession>
<proteinExistence type="predicted"/>
<dbReference type="AlphaFoldDB" id="A0A6I4ILE7"/>
<dbReference type="Gene3D" id="3.40.50.300">
    <property type="entry name" value="P-loop containing nucleotide triphosphate hydrolases"/>
    <property type="match status" value="1"/>
</dbReference>
<name>A0A6I4ILE7_9FLAO</name>
<dbReference type="InterPro" id="IPR027417">
    <property type="entry name" value="P-loop_NTPase"/>
</dbReference>
<evidence type="ECO:0000313" key="2">
    <source>
        <dbReference type="Proteomes" id="UP000431264"/>
    </source>
</evidence>
<gene>
    <name evidence="1" type="ORF">GOQ30_09845</name>
</gene>